<name>A0A6A4VKD5_AMPAM</name>
<dbReference type="SMART" id="SM00042">
    <property type="entry name" value="CUB"/>
    <property type="match status" value="1"/>
</dbReference>
<dbReference type="PANTHER" id="PTHR46908">
    <property type="entry name" value="CUBILIN-LIKE PROTEIN"/>
    <property type="match status" value="1"/>
</dbReference>
<feature type="domain" description="CUB" evidence="5">
    <location>
        <begin position="10"/>
        <end position="124"/>
    </location>
</feature>
<dbReference type="PROSITE" id="PS01180">
    <property type="entry name" value="CUB"/>
    <property type="match status" value="1"/>
</dbReference>
<keyword evidence="7" id="KW-1185">Reference proteome</keyword>
<evidence type="ECO:0000256" key="3">
    <source>
        <dbReference type="SAM" id="MobiDB-lite"/>
    </source>
</evidence>
<evidence type="ECO:0000313" key="6">
    <source>
        <dbReference type="EMBL" id="KAF0294113.1"/>
    </source>
</evidence>
<keyword evidence="6" id="KW-0449">Lipoprotein</keyword>
<evidence type="ECO:0000256" key="2">
    <source>
        <dbReference type="PROSITE-ProRule" id="PRU00059"/>
    </source>
</evidence>
<dbReference type="CDD" id="cd00033">
    <property type="entry name" value="CCP"/>
    <property type="match status" value="1"/>
</dbReference>
<sequence length="279" mass="31037">MAGEAVTRYCSEVVTAPHGYLTNPGYPHYYPGQVNCSWHVRAHPGQHLRVTVHDLDVRGIRQGGDVCTDFLRVSEGRRVLSLECGALQESRVVTSRGPEVTVTLWGQGQALLPHRGALVEFTAVGCPTPPPPRDGYLVFRNETHAFFSCCVNFVFGDTLVKERLLRCVDGRGWSVSLPRQCIDVRLLMEYANSTVRRELERELVTAPPADTRPVHVRTDNLFVDTILPILILVGLMLGNCVIVAVILKYRRRDRDRAREGTGGGGRELVDLSDPDPRTV</sequence>
<dbReference type="InterPro" id="IPR000859">
    <property type="entry name" value="CUB_dom"/>
</dbReference>
<keyword evidence="6" id="KW-0675">Receptor</keyword>
<keyword evidence="4" id="KW-0812">Transmembrane</keyword>
<evidence type="ECO:0000313" key="7">
    <source>
        <dbReference type="Proteomes" id="UP000440578"/>
    </source>
</evidence>
<keyword evidence="1" id="KW-1015">Disulfide bond</keyword>
<dbReference type="InterPro" id="IPR052129">
    <property type="entry name" value="Spermadhesin-Link_domain"/>
</dbReference>
<dbReference type="InterPro" id="IPR000436">
    <property type="entry name" value="Sushi_SCR_CCP_dom"/>
</dbReference>
<keyword evidence="4" id="KW-1133">Transmembrane helix</keyword>
<dbReference type="CDD" id="cd00041">
    <property type="entry name" value="CUB"/>
    <property type="match status" value="1"/>
</dbReference>
<keyword evidence="4" id="KW-0472">Membrane</keyword>
<reference evidence="6 7" key="1">
    <citation type="submission" date="2019-07" db="EMBL/GenBank/DDBJ databases">
        <title>Draft genome assembly of a fouling barnacle, Amphibalanus amphitrite (Darwin, 1854): The first reference genome for Thecostraca.</title>
        <authorList>
            <person name="Kim W."/>
        </authorList>
    </citation>
    <scope>NUCLEOTIDE SEQUENCE [LARGE SCALE GENOMIC DNA]</scope>
    <source>
        <strain evidence="6">SNU_AA5</strain>
        <tissue evidence="6">Soma without cirri and trophi</tissue>
    </source>
</reference>
<evidence type="ECO:0000256" key="1">
    <source>
        <dbReference type="ARBA" id="ARBA00023157"/>
    </source>
</evidence>
<feature type="region of interest" description="Disordered" evidence="3">
    <location>
        <begin position="256"/>
        <end position="279"/>
    </location>
</feature>
<accession>A0A6A4VKD5</accession>
<comment type="caution">
    <text evidence="6">The sequence shown here is derived from an EMBL/GenBank/DDBJ whole genome shotgun (WGS) entry which is preliminary data.</text>
</comment>
<dbReference type="InterPro" id="IPR035914">
    <property type="entry name" value="Sperma_CUB_dom_sf"/>
</dbReference>
<comment type="caution">
    <text evidence="2">Lacks conserved residue(s) required for the propagation of feature annotation.</text>
</comment>
<protein>
    <submittedName>
        <fullName evidence="6">Low-density lipoprotein receptor-related protein 12</fullName>
    </submittedName>
</protein>
<dbReference type="Pfam" id="PF00431">
    <property type="entry name" value="CUB"/>
    <property type="match status" value="1"/>
</dbReference>
<dbReference type="EMBL" id="VIIS01001705">
    <property type="protein sequence ID" value="KAF0294113.1"/>
    <property type="molecule type" value="Genomic_DNA"/>
</dbReference>
<dbReference type="SUPFAM" id="SSF49854">
    <property type="entry name" value="Spermadhesin, CUB domain"/>
    <property type="match status" value="1"/>
</dbReference>
<dbReference type="OrthoDB" id="6431754at2759"/>
<proteinExistence type="predicted"/>
<dbReference type="Proteomes" id="UP000440578">
    <property type="component" value="Unassembled WGS sequence"/>
</dbReference>
<organism evidence="6 7">
    <name type="scientific">Amphibalanus amphitrite</name>
    <name type="common">Striped barnacle</name>
    <name type="synonym">Balanus amphitrite</name>
    <dbReference type="NCBI Taxonomy" id="1232801"/>
    <lineage>
        <taxon>Eukaryota</taxon>
        <taxon>Metazoa</taxon>
        <taxon>Ecdysozoa</taxon>
        <taxon>Arthropoda</taxon>
        <taxon>Crustacea</taxon>
        <taxon>Multicrustacea</taxon>
        <taxon>Cirripedia</taxon>
        <taxon>Thoracica</taxon>
        <taxon>Thoracicalcarea</taxon>
        <taxon>Balanomorpha</taxon>
        <taxon>Balanoidea</taxon>
        <taxon>Balanidae</taxon>
        <taxon>Amphibalaninae</taxon>
        <taxon>Amphibalanus</taxon>
    </lineage>
</organism>
<gene>
    <name evidence="6" type="primary">Lrp12</name>
    <name evidence="6" type="ORF">FJT64_008193</name>
</gene>
<evidence type="ECO:0000259" key="5">
    <source>
        <dbReference type="PROSITE" id="PS01180"/>
    </source>
</evidence>
<dbReference type="Gene3D" id="2.60.120.290">
    <property type="entry name" value="Spermadhesin, CUB domain"/>
    <property type="match status" value="1"/>
</dbReference>
<feature type="transmembrane region" description="Helical" evidence="4">
    <location>
        <begin position="226"/>
        <end position="247"/>
    </location>
</feature>
<dbReference type="AlphaFoldDB" id="A0A6A4VKD5"/>
<evidence type="ECO:0000256" key="4">
    <source>
        <dbReference type="SAM" id="Phobius"/>
    </source>
</evidence>
<dbReference type="PANTHER" id="PTHR46908:SF8">
    <property type="entry name" value="C-TYPE LECTIN DOMAIN-CONTAINING PROTEIN"/>
    <property type="match status" value="1"/>
</dbReference>